<protein>
    <submittedName>
        <fullName evidence="9">Carbohydrate ABC transporter permease</fullName>
    </submittedName>
</protein>
<organism evidence="9 10">
    <name type="scientific">Lichenicoccus roseus</name>
    <dbReference type="NCBI Taxonomy" id="2683649"/>
    <lineage>
        <taxon>Bacteria</taxon>
        <taxon>Pseudomonadati</taxon>
        <taxon>Pseudomonadota</taxon>
        <taxon>Alphaproteobacteria</taxon>
        <taxon>Acetobacterales</taxon>
        <taxon>Acetobacteraceae</taxon>
        <taxon>Lichenicoccus</taxon>
    </lineage>
</organism>
<dbReference type="EMBL" id="VCDI01000009">
    <property type="protein sequence ID" value="TLU70977.1"/>
    <property type="molecule type" value="Genomic_DNA"/>
</dbReference>
<dbReference type="Pfam" id="PF00528">
    <property type="entry name" value="BPD_transp_1"/>
    <property type="match status" value="1"/>
</dbReference>
<accession>A0A5R9J397</accession>
<dbReference type="OrthoDB" id="9815445at2"/>
<comment type="similarity">
    <text evidence="7">Belongs to the binding-protein-dependent transport system permease family.</text>
</comment>
<evidence type="ECO:0000256" key="3">
    <source>
        <dbReference type="ARBA" id="ARBA00022475"/>
    </source>
</evidence>
<keyword evidence="6 7" id="KW-0472">Membrane</keyword>
<keyword evidence="5 7" id="KW-1133">Transmembrane helix</keyword>
<name>A0A5R9J397_9PROT</name>
<proteinExistence type="inferred from homology"/>
<dbReference type="PANTHER" id="PTHR43744:SF12">
    <property type="entry name" value="ABC TRANSPORTER PERMEASE PROTEIN MG189-RELATED"/>
    <property type="match status" value="1"/>
</dbReference>
<feature type="transmembrane region" description="Helical" evidence="7">
    <location>
        <begin position="242"/>
        <end position="263"/>
    </location>
</feature>
<dbReference type="SUPFAM" id="SSF161098">
    <property type="entry name" value="MetI-like"/>
    <property type="match status" value="1"/>
</dbReference>
<sequence length="278" mass="30204">MSADARDRTGYAIACAGLVVLALFVLVPLLATALGGLKTLGALRSDPFGFPLHPRWGNYGGILAGGRYWRLLGNSLLIASVVTAITVVLAAMAAFVLAHLHFFGREMLASYLMLGLMFPAATAILPLFIQVRDLGLLDTYAGLILAEVAFALSMSILLFRNFFRQLPVELFEAARMDGCSYARIFVSITLPLCRPIVTTVAIITFVSSWNNYMLPLILLDTPSRYPWPLGVMDYQGQYSTEWQLVLAFITLTILPAILVFVLAQKQIVAGLTAGAVKG</sequence>
<dbReference type="GO" id="GO:0055085">
    <property type="term" value="P:transmembrane transport"/>
    <property type="evidence" value="ECO:0007669"/>
    <property type="project" value="InterPro"/>
</dbReference>
<dbReference type="AlphaFoldDB" id="A0A5R9J397"/>
<dbReference type="Proteomes" id="UP000305654">
    <property type="component" value="Unassembled WGS sequence"/>
</dbReference>
<feature type="transmembrane region" description="Helical" evidence="7">
    <location>
        <begin position="184"/>
        <end position="206"/>
    </location>
</feature>
<evidence type="ECO:0000256" key="5">
    <source>
        <dbReference type="ARBA" id="ARBA00022989"/>
    </source>
</evidence>
<evidence type="ECO:0000313" key="9">
    <source>
        <dbReference type="EMBL" id="TLU70977.1"/>
    </source>
</evidence>
<keyword evidence="10" id="KW-1185">Reference proteome</keyword>
<feature type="transmembrane region" description="Helical" evidence="7">
    <location>
        <begin position="141"/>
        <end position="163"/>
    </location>
</feature>
<evidence type="ECO:0000313" key="10">
    <source>
        <dbReference type="Proteomes" id="UP000305654"/>
    </source>
</evidence>
<dbReference type="GO" id="GO:0005886">
    <property type="term" value="C:plasma membrane"/>
    <property type="evidence" value="ECO:0007669"/>
    <property type="project" value="UniProtKB-SubCell"/>
</dbReference>
<keyword evidence="3" id="KW-1003">Cell membrane</keyword>
<evidence type="ECO:0000256" key="2">
    <source>
        <dbReference type="ARBA" id="ARBA00022448"/>
    </source>
</evidence>
<keyword evidence="4 7" id="KW-0812">Transmembrane</keyword>
<dbReference type="Gene3D" id="1.10.3720.10">
    <property type="entry name" value="MetI-like"/>
    <property type="match status" value="1"/>
</dbReference>
<dbReference type="InterPro" id="IPR000515">
    <property type="entry name" value="MetI-like"/>
</dbReference>
<feature type="transmembrane region" description="Helical" evidence="7">
    <location>
        <begin position="76"/>
        <end position="97"/>
    </location>
</feature>
<dbReference type="CDD" id="cd06261">
    <property type="entry name" value="TM_PBP2"/>
    <property type="match status" value="1"/>
</dbReference>
<dbReference type="PANTHER" id="PTHR43744">
    <property type="entry name" value="ABC TRANSPORTER PERMEASE PROTEIN MG189-RELATED-RELATED"/>
    <property type="match status" value="1"/>
</dbReference>
<feature type="transmembrane region" description="Helical" evidence="7">
    <location>
        <begin position="12"/>
        <end position="37"/>
    </location>
</feature>
<keyword evidence="2 7" id="KW-0813">Transport</keyword>
<gene>
    <name evidence="9" type="ORF">FE263_19180</name>
</gene>
<feature type="domain" description="ABC transmembrane type-1" evidence="8">
    <location>
        <begin position="72"/>
        <end position="263"/>
    </location>
</feature>
<dbReference type="RefSeq" id="WP_138327647.1">
    <property type="nucleotide sequence ID" value="NZ_VCDI01000009.1"/>
</dbReference>
<evidence type="ECO:0000256" key="6">
    <source>
        <dbReference type="ARBA" id="ARBA00023136"/>
    </source>
</evidence>
<evidence type="ECO:0000256" key="7">
    <source>
        <dbReference type="RuleBase" id="RU363032"/>
    </source>
</evidence>
<reference evidence="9 10" key="1">
    <citation type="submission" date="2019-05" db="EMBL/GenBank/DDBJ databases">
        <authorList>
            <person name="Pankratov T."/>
            <person name="Grouzdev D."/>
        </authorList>
    </citation>
    <scope>NUCLEOTIDE SEQUENCE [LARGE SCALE GENOMIC DNA]</scope>
    <source>
        <strain evidence="9 10">KEBCLARHB70R</strain>
    </source>
</reference>
<dbReference type="PROSITE" id="PS50928">
    <property type="entry name" value="ABC_TM1"/>
    <property type="match status" value="1"/>
</dbReference>
<feature type="transmembrane region" description="Helical" evidence="7">
    <location>
        <begin position="109"/>
        <end position="129"/>
    </location>
</feature>
<comment type="subcellular location">
    <subcellularLocation>
        <location evidence="1 7">Cell membrane</location>
        <topology evidence="1 7">Multi-pass membrane protein</topology>
    </subcellularLocation>
</comment>
<comment type="caution">
    <text evidence="9">The sequence shown here is derived from an EMBL/GenBank/DDBJ whole genome shotgun (WGS) entry which is preliminary data.</text>
</comment>
<evidence type="ECO:0000256" key="1">
    <source>
        <dbReference type="ARBA" id="ARBA00004651"/>
    </source>
</evidence>
<evidence type="ECO:0000259" key="8">
    <source>
        <dbReference type="PROSITE" id="PS50928"/>
    </source>
</evidence>
<dbReference type="InterPro" id="IPR035906">
    <property type="entry name" value="MetI-like_sf"/>
</dbReference>
<evidence type="ECO:0000256" key="4">
    <source>
        <dbReference type="ARBA" id="ARBA00022692"/>
    </source>
</evidence>